<evidence type="ECO:0000256" key="11">
    <source>
        <dbReference type="ARBA" id="ARBA00044180"/>
    </source>
</evidence>
<evidence type="ECO:0000256" key="10">
    <source>
        <dbReference type="ARBA" id="ARBA00044024"/>
    </source>
</evidence>
<name>A0A2N1J9J5_9BASI</name>
<evidence type="ECO:0000256" key="6">
    <source>
        <dbReference type="ARBA" id="ARBA00023242"/>
    </source>
</evidence>
<gene>
    <name evidence="16" type="primary">CSE4</name>
    <name evidence="16" type="ORF">MVES_002850</name>
</gene>
<dbReference type="Gene3D" id="1.10.20.10">
    <property type="entry name" value="Histone, subunit A"/>
    <property type="match status" value="1"/>
</dbReference>
<evidence type="ECO:0000256" key="2">
    <source>
        <dbReference type="ARBA" id="ARBA00004584"/>
    </source>
</evidence>
<dbReference type="FunFam" id="1.10.20.10:FF:000087">
    <property type="entry name" value="Probable histone 3"/>
    <property type="match status" value="1"/>
</dbReference>
<evidence type="ECO:0000256" key="1">
    <source>
        <dbReference type="ARBA" id="ARBA00004123"/>
    </source>
</evidence>
<evidence type="ECO:0000256" key="3">
    <source>
        <dbReference type="ARBA" id="ARBA00010343"/>
    </source>
</evidence>
<proteinExistence type="inferred from homology"/>
<feature type="region of interest" description="Disordered" evidence="14">
    <location>
        <begin position="194"/>
        <end position="249"/>
    </location>
</feature>
<sequence>MISVATPYSSSSIDFTMATEEPSVRVPQAALQSHAIEMEKKSALSLVHSVFPRPKTSAEPKRESLSVKLHSRSQQQQPTYIGCIKSPADAILLLAACDIPSDKLPGEPAYRELEMRKKSQIDTTNGSRQNMYKLDGLTKQSFSITTASNRKLHVISYFRKQDIRSGVLRRVSEDPRFKGLGKDGFEVNVDECEYGTASSHEGDRSSDTTSSSIASSEMQPSEHYEFRGVKRPSMDADCDTPGPDEMRRGHEPPFDVAYAEANRQYIPPRPSAGHSLPLHEKKRRYKPGTVALREIRKYQQSTDLLISKLPFARVVREIADEFIEANYDSSAQAVGLRWQSSAILALQEATEAYLVHLFEDANLCAIHAKRVTIMQRDIQLARRIRGVWGGIG</sequence>
<evidence type="ECO:0000256" key="12">
    <source>
        <dbReference type="ARBA" id="ARBA00044234"/>
    </source>
</evidence>
<keyword evidence="17" id="KW-1185">Reference proteome</keyword>
<comment type="subunit">
    <text evidence="10">Component of centromeric nucleosomes, where DNA is wrapped around a histone octamer core. The octamer contains two molecules each of H2A, H2B, CSE4/CENPA and H4 assembled in one CSE4-H4 heterotetramer and two H2A-H2B heterodimers. Interacts with the inner kinetochore.</text>
</comment>
<evidence type="ECO:0000256" key="5">
    <source>
        <dbReference type="ARBA" id="ARBA00023125"/>
    </source>
</evidence>
<keyword evidence="7" id="KW-0544">Nucleosome core</keyword>
<dbReference type="AlphaFoldDB" id="A0A2N1J9J5"/>
<protein>
    <recommendedName>
        <fullName evidence="11">Histone H3-like centromeric protein CSE4</fullName>
    </recommendedName>
    <alternativeName>
        <fullName evidence="13">CENP-A homolog</fullName>
    </alternativeName>
    <alternativeName>
        <fullName evidence="12">CENPA homolog</fullName>
    </alternativeName>
</protein>
<dbReference type="OrthoDB" id="5572844at2759"/>
<feature type="compositionally biased region" description="Basic and acidic residues" evidence="14">
    <location>
        <begin position="220"/>
        <end position="234"/>
    </location>
</feature>
<dbReference type="Pfam" id="PF00125">
    <property type="entry name" value="Histone"/>
    <property type="match status" value="1"/>
</dbReference>
<comment type="similarity">
    <text evidence="3">Belongs to the histone H3 family.</text>
</comment>
<dbReference type="InterPro" id="IPR007125">
    <property type="entry name" value="H2A/H2B/H3"/>
</dbReference>
<dbReference type="GO" id="GO:0003677">
    <property type="term" value="F:DNA binding"/>
    <property type="evidence" value="ECO:0007669"/>
    <property type="project" value="UniProtKB-KW"/>
</dbReference>
<evidence type="ECO:0000259" key="15">
    <source>
        <dbReference type="Pfam" id="PF00125"/>
    </source>
</evidence>
<keyword evidence="6" id="KW-0539">Nucleus</keyword>
<keyword evidence="5" id="KW-0238">DNA-binding</keyword>
<dbReference type="SMART" id="SM00428">
    <property type="entry name" value="H3"/>
    <property type="match status" value="1"/>
</dbReference>
<organism evidence="16 17">
    <name type="scientific">Malassezia vespertilionis</name>
    <dbReference type="NCBI Taxonomy" id="2020962"/>
    <lineage>
        <taxon>Eukaryota</taxon>
        <taxon>Fungi</taxon>
        <taxon>Dikarya</taxon>
        <taxon>Basidiomycota</taxon>
        <taxon>Ustilaginomycotina</taxon>
        <taxon>Malasseziomycetes</taxon>
        <taxon>Malasseziales</taxon>
        <taxon>Malasseziaceae</taxon>
        <taxon>Malassezia</taxon>
    </lineage>
</organism>
<dbReference type="InterPro" id="IPR000164">
    <property type="entry name" value="Histone_H3/CENP-A"/>
</dbReference>
<evidence type="ECO:0000256" key="4">
    <source>
        <dbReference type="ARBA" id="ARBA00022454"/>
    </source>
</evidence>
<evidence type="ECO:0000256" key="9">
    <source>
        <dbReference type="ARBA" id="ARBA00043846"/>
    </source>
</evidence>
<feature type="compositionally biased region" description="Low complexity" evidence="14">
    <location>
        <begin position="207"/>
        <end position="216"/>
    </location>
</feature>
<keyword evidence="4" id="KW-0158">Chromosome</keyword>
<dbReference type="GO" id="GO:0000786">
    <property type="term" value="C:nucleosome"/>
    <property type="evidence" value="ECO:0007669"/>
    <property type="project" value="UniProtKB-KW"/>
</dbReference>
<comment type="function">
    <text evidence="9">Histone H3-like nucleosomal protein that is specifically found in centromeric nucleosomes. Replaces conventional H3 in the nucleosome core of centromeric chromatin that serves as an assembly site for the inner kinetochore. Required for recruitment and assembly of kinetochore proteins, mitotic progression and chromosome segregation. May serve as an epigenetic mark that propagates centromere identity through replication and cell division.</text>
</comment>
<feature type="domain" description="Core Histone H2A/H2B/H3" evidence="15">
    <location>
        <begin position="287"/>
        <end position="384"/>
    </location>
</feature>
<dbReference type="PANTHER" id="PTHR45810:SF1">
    <property type="entry name" value="HISTONE H3-LIKE CENTROMERIC PROTEIN A"/>
    <property type="match status" value="1"/>
</dbReference>
<dbReference type="GO" id="GO:0005634">
    <property type="term" value="C:nucleus"/>
    <property type="evidence" value="ECO:0007669"/>
    <property type="project" value="UniProtKB-SubCell"/>
</dbReference>
<accession>A0A2N1J9J5</accession>
<dbReference type="GO" id="GO:0030527">
    <property type="term" value="F:structural constituent of chromatin"/>
    <property type="evidence" value="ECO:0007669"/>
    <property type="project" value="InterPro"/>
</dbReference>
<evidence type="ECO:0000256" key="8">
    <source>
        <dbReference type="ARBA" id="ARBA00023328"/>
    </source>
</evidence>
<dbReference type="STRING" id="2020962.A0A2N1J9J5"/>
<dbReference type="Proteomes" id="UP000232875">
    <property type="component" value="Unassembled WGS sequence"/>
</dbReference>
<evidence type="ECO:0000256" key="14">
    <source>
        <dbReference type="SAM" id="MobiDB-lite"/>
    </source>
</evidence>
<evidence type="ECO:0000256" key="13">
    <source>
        <dbReference type="ARBA" id="ARBA00044336"/>
    </source>
</evidence>
<comment type="subcellular location">
    <subcellularLocation>
        <location evidence="2">Chromosome</location>
        <location evidence="2">Centromere</location>
    </subcellularLocation>
    <subcellularLocation>
        <location evidence="1">Nucleus</location>
    </subcellularLocation>
</comment>
<dbReference type="PANTHER" id="PTHR45810">
    <property type="entry name" value="HISTONE H3.2"/>
    <property type="match status" value="1"/>
</dbReference>
<keyword evidence="8" id="KW-0137">Centromere</keyword>
<dbReference type="GO" id="GO:0000775">
    <property type="term" value="C:chromosome, centromeric region"/>
    <property type="evidence" value="ECO:0007669"/>
    <property type="project" value="UniProtKB-SubCell"/>
</dbReference>
<dbReference type="CDD" id="cd22911">
    <property type="entry name" value="HFD_H3"/>
    <property type="match status" value="1"/>
</dbReference>
<dbReference type="GO" id="GO:0046982">
    <property type="term" value="F:protein heterodimerization activity"/>
    <property type="evidence" value="ECO:0007669"/>
    <property type="project" value="InterPro"/>
</dbReference>
<evidence type="ECO:0000256" key="7">
    <source>
        <dbReference type="ARBA" id="ARBA00023269"/>
    </source>
</evidence>
<evidence type="ECO:0000313" key="16">
    <source>
        <dbReference type="EMBL" id="PKI83214.1"/>
    </source>
</evidence>
<dbReference type="InterPro" id="IPR009072">
    <property type="entry name" value="Histone-fold"/>
</dbReference>
<evidence type="ECO:0000313" key="17">
    <source>
        <dbReference type="Proteomes" id="UP000232875"/>
    </source>
</evidence>
<dbReference type="EMBL" id="KZ454992">
    <property type="protein sequence ID" value="PKI83214.1"/>
    <property type="molecule type" value="Genomic_DNA"/>
</dbReference>
<dbReference type="SUPFAM" id="SSF47113">
    <property type="entry name" value="Histone-fold"/>
    <property type="match status" value="1"/>
</dbReference>
<reference evidence="16 17" key="1">
    <citation type="submission" date="2017-10" db="EMBL/GenBank/DDBJ databases">
        <title>A novel species of cold-tolerant Malassezia isolated from bats.</title>
        <authorList>
            <person name="Lorch J.M."/>
            <person name="Palmer J.M."/>
            <person name="Vanderwolf K.J."/>
            <person name="Schmidt K.Z."/>
            <person name="Verant M.L."/>
            <person name="Weller T.J."/>
            <person name="Blehert D.S."/>
        </authorList>
    </citation>
    <scope>NUCLEOTIDE SEQUENCE [LARGE SCALE GENOMIC DNA]</scope>
    <source>
        <strain evidence="16 17">NWHC:44797-103</strain>
    </source>
</reference>